<dbReference type="Proteomes" id="UP001153332">
    <property type="component" value="Unassembled WGS sequence"/>
</dbReference>
<dbReference type="EMBL" id="JAPUUL010002050">
    <property type="protein sequence ID" value="KAJ8126049.1"/>
    <property type="molecule type" value="Genomic_DNA"/>
</dbReference>
<evidence type="ECO:0000313" key="1">
    <source>
        <dbReference type="EMBL" id="KAJ8126049.1"/>
    </source>
</evidence>
<name>A0ACC2JF04_9PEZI</name>
<gene>
    <name evidence="1" type="ORF">O1611_g7588</name>
</gene>
<keyword evidence="2" id="KW-1185">Reference proteome</keyword>
<evidence type="ECO:0000313" key="2">
    <source>
        <dbReference type="Proteomes" id="UP001153332"/>
    </source>
</evidence>
<organism evidence="1 2">
    <name type="scientific">Lasiodiplodia mahajangana</name>
    <dbReference type="NCBI Taxonomy" id="1108764"/>
    <lineage>
        <taxon>Eukaryota</taxon>
        <taxon>Fungi</taxon>
        <taxon>Dikarya</taxon>
        <taxon>Ascomycota</taxon>
        <taxon>Pezizomycotina</taxon>
        <taxon>Dothideomycetes</taxon>
        <taxon>Dothideomycetes incertae sedis</taxon>
        <taxon>Botryosphaeriales</taxon>
        <taxon>Botryosphaeriaceae</taxon>
        <taxon>Lasiodiplodia</taxon>
    </lineage>
</organism>
<proteinExistence type="predicted"/>
<accession>A0ACC2JF04</accession>
<protein>
    <submittedName>
        <fullName evidence="1">Uncharacterized protein</fullName>
    </submittedName>
</protein>
<comment type="caution">
    <text evidence="1">The sequence shown here is derived from an EMBL/GenBank/DDBJ whole genome shotgun (WGS) entry which is preliminary data.</text>
</comment>
<sequence length="1144" mass="125226">MSGTDAHLGGLGVLIEYKHSEKGKKRWAGKAGYEGYLNNDVATLPEILSDHGYFTAMAGKWHLGLRASQGPWERGFQKAFAMLPGCCNHYGWEPVQEQFPVGGRPIHAEKGKKVDIAPNKTEDPEGFYSTDYYTDKLLGFFKTRSEDEKSKPFFAFLPFTAPHWPLQCSKAARDKYRGKYEDGPYALRERRLRRLADMGIIDESVVPHKVETTTQGVGEWEDFTTEEKKLSSRAMEAYAGMVDTIDVNVGKVVDYLKETGEYDNTFVVFMSDNGAEGAALEAAPVMGDNIKRAIHQYYDNSLENIGSWNSFTWLGPLWAQASTAPSRLFKCYPSEGGILVPCVIKPPTNTFLPSTFQPGSFNRSFTTVMDFLPTFLDMAGTSLPPAVEKQVSVPSTKKAPIRRMTTFRGKDVHAIRGKSWVPYFGRGETVEDDETWAIYSSTEPVGWELFARGALRKGDWKIVHFSKKRGGVGVDDEGWELFNIAKDPGETEDLATAEPEKLRELLACWDEYVVECGIVWGQTAVAPGLDSEEAPEFWEDELDLQKSWMGAKGGECPASCRGLEGSTIMKADTKVQDVSEMGPFSRSMLVQTLKPSDTPLVISIMKTSSIFTGVSSLAFMVTATTNITGNTIVTIPTSQPPFTKSVSPNLVGFSLEFQFWPTYAGNATGKPNQYVNQLLENLRERTGKPPALRVGGRFIFSSLNAATKVHGRFTYIYTQGTSENTAYVDTSLELWNASQLAEVYGPFTHRSNTSIGRDWYVIAGNLPAGTEFTFGLNLYDEAEVVAQTKMIAEAFEGSRASLTKDVTLKFIQIGNEPNFYFPSADSYVSHWTPLAKAALKHIKLGGEGNPSLWIGSEVVDFSTSWSLVGTLPAGILDDSSIDKAGLILEEHLYSGALGLGAIPGGPPPGTLMEKYSIRANLSSLYDGLLTTESYGKTYYLGETGSYANEGIFGLSNTGESAVWTVDYLLKLASMGVSRIYLHSTPNRMFACFQPGWGFPNGTGIERPHIMPMYNGILVVDEMIGTHGDAQVAEIQNNNAAIASYAVWEGGKLARVALINSNVYTETDAARSAVNVTLSGGFSGKDATVKRLSIPTTTTTEGITWAGQSFETDNGKPSGDVVETPLHGSSVIVSASEVVMISFSR</sequence>
<reference evidence="1" key="1">
    <citation type="submission" date="2022-12" db="EMBL/GenBank/DDBJ databases">
        <title>Genome Sequence of Lasiodiplodia mahajangana.</title>
        <authorList>
            <person name="Buettner E."/>
        </authorList>
    </citation>
    <scope>NUCLEOTIDE SEQUENCE</scope>
    <source>
        <strain evidence="1">VT137</strain>
    </source>
</reference>